<feature type="compositionally biased region" description="Basic and acidic residues" evidence="1">
    <location>
        <begin position="410"/>
        <end position="420"/>
    </location>
</feature>
<feature type="compositionally biased region" description="Basic and acidic residues" evidence="1">
    <location>
        <begin position="1423"/>
        <end position="1456"/>
    </location>
</feature>
<feature type="compositionally biased region" description="Polar residues" evidence="1">
    <location>
        <begin position="1287"/>
        <end position="1310"/>
    </location>
</feature>
<dbReference type="InterPro" id="IPR058191">
    <property type="entry name" value="CSPP1_C"/>
</dbReference>
<organism evidence="3 4">
    <name type="scientific">Elysia crispata</name>
    <name type="common">lettuce slug</name>
    <dbReference type="NCBI Taxonomy" id="231223"/>
    <lineage>
        <taxon>Eukaryota</taxon>
        <taxon>Metazoa</taxon>
        <taxon>Spiralia</taxon>
        <taxon>Lophotrochozoa</taxon>
        <taxon>Mollusca</taxon>
        <taxon>Gastropoda</taxon>
        <taxon>Heterobranchia</taxon>
        <taxon>Euthyneura</taxon>
        <taxon>Panpulmonata</taxon>
        <taxon>Sacoglossa</taxon>
        <taxon>Placobranchoidea</taxon>
        <taxon>Plakobranchidae</taxon>
        <taxon>Elysia</taxon>
    </lineage>
</organism>
<comment type="caution">
    <text evidence="3">The sequence shown here is derived from an EMBL/GenBank/DDBJ whole genome shotgun (WGS) entry which is preliminary data.</text>
</comment>
<evidence type="ECO:0000259" key="2">
    <source>
        <dbReference type="Pfam" id="PF24578"/>
    </source>
</evidence>
<feature type="compositionally biased region" description="Basic and acidic residues" evidence="1">
    <location>
        <begin position="617"/>
        <end position="627"/>
    </location>
</feature>
<feature type="region of interest" description="Disordered" evidence="1">
    <location>
        <begin position="902"/>
        <end position="1310"/>
    </location>
</feature>
<feature type="compositionally biased region" description="Basic and acidic residues" evidence="1">
    <location>
        <begin position="1128"/>
        <end position="1250"/>
    </location>
</feature>
<evidence type="ECO:0000313" key="3">
    <source>
        <dbReference type="EMBL" id="KAK3799420.1"/>
    </source>
</evidence>
<sequence length="1588" mass="180132">MDVSYYRTAVDKQLCIKEENLQPQQHLNKAINSVVDEAMEVRLPQRRHFEEENLMLGSEEHEARRERLKRQRHHEMREFQKRHILQVLLTSWPDHCAVNSSSPAPSTSTIRSDTGDNSRPSLGKYRNSADYRNHLARQRNQEYNNWLYKRQRDELPQFGAQNDRESPYVGVSRAEVKQSQSIESVGARPRWYQEHINVHQKGEDFAISSRQHPEGLRHLKHEALALDSPEGLPLGGYEEHRKKLDEERRKEYLELQRRKAGQQAWDQKPGASSEGLLIKADPGQERLQQLKEERNLEYKQLLAQKRKLPTPERYGLPREVDEAEDFGMLHNLGARDKEMPKQGDPPASQLKLSGHGIMDNAIRRDYPPRSLREQTDEYKAATFGSNESDAAKLQKIKKRNEEYNQFLASKAEKQGQRRAGEGGQGEGGVYATIPGLRYSTSAQKRELQDERNREYNEMLRNKATRGQRSQPPAAPKQGWGTPTYEEMLDKKRAQESQYRKANDLNFEGDHNVKETERRISELDREVATKQDILRRKKQYAGILEDPDWLSPRHYLVPEDSGVNFVTPTKIKPKQNEKPTKELPTQDQSRGLSEPRRGNQQDGQYFATLPLGSQPVDEQSRRKEEYKRDLQRQMAEAQLARKTERAHGILVNNNNLANEQLTSPRLLYSDLTPRRRPDLELEAYHSKILDGINKLDNATPRGRASLGRRPPSSDRRGAGGLNLGLGAGPAPAGGRQGALAGGGGGGGILDLGFDSVLGGPRLTTIEPPAGLQYQPSTYITANNVPTLNTSVDEAYNFYASLNPLDPSLANGGYWSTMATNLVMPSTLCPCTAAMTENQDLQGFRRPGVPGFAEPSGHCPSLDCSQNPDCVCGCKASRSSLGTGCRGGGLTSSSGVCREEPRAELNLSQNRQAAPAGGRAGEREGGGGRGGGGGGRQGVPPLELDGIGGDRASKVRFADSRRNRPGPATGMDFGTDEDRKRDQREQQNAYREELERQMVEKNIKKEREREERERYEKKMEEEARNYDPFGKGGGGAPMRDQHGNVISDLRQMRSDNINRGNDQYTPRFAPPPSYSPELQLSGRGGAGGNATRAANSYRDDLIGPPPVQTTAEGETSHARGGHGIFGMPKTEAEKTQADRYKSELKRQIEEKKMEEMRKKEQQRLEEEREQRILDEQRAKMQQEYEMEQAKIKAKEEEARKKNEEMMRAAEEKKLELERKRREADEDRQRQLREEREREQQESLKAEQGERGKSPPIPTLATKSQETSQTEENKGDKKTKSVSPPVPATRTKTATPDQGSRLANPSYGRPQSSDVLNQLANMRAQLQNERRRVQTMLDDQEDEVEIYDPRQVQRPPPGPVLNSRPEIDVFETAMTRNPVAVRRTPADRHHPDRQIAEEFQSLKHKGTDSRKHLRARYPDEPITDSALEHQQDALIRRQEDQLRGGRDHGLALDDRRDMRSSSSQLHSNSAFVEVNNLGHFPDDFEDMPRRNDSARHRRRNRLSSSPRVLTPDFNSRATFGSQTSLNVDRLARKNEERLRKLRDLQGDDVSLYDPEDVLDRFMTKQAHNRPPSRNTLLDDTWLRAGSKQSKY</sequence>
<name>A0AAE1B595_9GAST</name>
<dbReference type="GO" id="GO:0005874">
    <property type="term" value="C:microtubule"/>
    <property type="evidence" value="ECO:0007669"/>
    <property type="project" value="InterPro"/>
</dbReference>
<dbReference type="Pfam" id="PF24578">
    <property type="entry name" value="CSPP1_C"/>
    <property type="match status" value="1"/>
</dbReference>
<keyword evidence="4" id="KW-1185">Reference proteome</keyword>
<feature type="compositionally biased region" description="Basic and acidic residues" evidence="1">
    <location>
        <begin position="443"/>
        <end position="460"/>
    </location>
</feature>
<feature type="compositionally biased region" description="Basic and acidic residues" evidence="1">
    <location>
        <begin position="1477"/>
        <end position="1491"/>
    </location>
</feature>
<feature type="compositionally biased region" description="Basic and acidic residues" evidence="1">
    <location>
        <begin position="974"/>
        <end position="1023"/>
    </location>
</feature>
<dbReference type="PANTHER" id="PTHR21616">
    <property type="entry name" value="CENTROSOME SPINDLE POLE ASSOCIATED PROTEIN"/>
    <property type="match status" value="1"/>
</dbReference>
<feature type="compositionally biased region" description="Gly residues" evidence="1">
    <location>
        <begin position="925"/>
        <end position="935"/>
    </location>
</feature>
<reference evidence="3" key="1">
    <citation type="journal article" date="2023" name="G3 (Bethesda)">
        <title>A reference genome for the long-term kleptoplast-retaining sea slug Elysia crispata morphotype clarki.</title>
        <authorList>
            <person name="Eastman K.E."/>
            <person name="Pendleton A.L."/>
            <person name="Shaikh M.A."/>
            <person name="Suttiyut T."/>
            <person name="Ogas R."/>
            <person name="Tomko P."/>
            <person name="Gavelis G."/>
            <person name="Widhalm J.R."/>
            <person name="Wisecaver J.H."/>
        </authorList>
    </citation>
    <scope>NUCLEOTIDE SEQUENCE</scope>
    <source>
        <strain evidence="3">ECLA1</strain>
    </source>
</reference>
<feature type="region of interest" description="Disordered" evidence="1">
    <location>
        <begin position="1559"/>
        <end position="1588"/>
    </location>
</feature>
<dbReference type="GO" id="GO:0000922">
    <property type="term" value="C:spindle pole"/>
    <property type="evidence" value="ECO:0007669"/>
    <property type="project" value="InterPro"/>
</dbReference>
<dbReference type="Proteomes" id="UP001283361">
    <property type="component" value="Unassembled WGS sequence"/>
</dbReference>
<evidence type="ECO:0000313" key="4">
    <source>
        <dbReference type="Proteomes" id="UP001283361"/>
    </source>
</evidence>
<gene>
    <name evidence="3" type="ORF">RRG08_009963</name>
</gene>
<feature type="compositionally biased region" description="Polar residues" evidence="1">
    <location>
        <begin position="1258"/>
        <end position="1267"/>
    </location>
</feature>
<feature type="compositionally biased region" description="Gly residues" evidence="1">
    <location>
        <begin position="717"/>
        <end position="726"/>
    </location>
</feature>
<feature type="region of interest" description="Disordered" evidence="1">
    <location>
        <begin position="560"/>
        <end position="627"/>
    </location>
</feature>
<feature type="domain" description="Centrosome and spindle pole-associated protein 1 C-terminal" evidence="2">
    <location>
        <begin position="1391"/>
        <end position="1440"/>
    </location>
</feature>
<feature type="region of interest" description="Disordered" evidence="1">
    <location>
        <begin position="1341"/>
        <end position="1361"/>
    </location>
</feature>
<feature type="region of interest" description="Disordered" evidence="1">
    <location>
        <begin position="407"/>
        <end position="517"/>
    </location>
</feature>
<evidence type="ECO:0000256" key="1">
    <source>
        <dbReference type="SAM" id="MobiDB-lite"/>
    </source>
</evidence>
<feature type="compositionally biased region" description="Basic and acidic residues" evidence="1">
    <location>
        <begin position="949"/>
        <end position="960"/>
    </location>
</feature>
<feature type="region of interest" description="Disordered" evidence="1">
    <location>
        <begin position="99"/>
        <end position="128"/>
    </location>
</feature>
<feature type="region of interest" description="Disordered" evidence="1">
    <location>
        <begin position="693"/>
        <end position="734"/>
    </location>
</feature>
<feature type="compositionally biased region" description="Polar residues" evidence="1">
    <location>
        <begin position="1052"/>
        <end position="1062"/>
    </location>
</feature>
<feature type="compositionally biased region" description="Polar residues" evidence="1">
    <location>
        <begin position="99"/>
        <end position="120"/>
    </location>
</feature>
<proteinExistence type="predicted"/>
<feature type="compositionally biased region" description="Basic and acidic residues" evidence="1">
    <location>
        <begin position="487"/>
        <end position="517"/>
    </location>
</feature>
<feature type="region of interest" description="Disordered" evidence="1">
    <location>
        <begin position="1395"/>
        <end position="1513"/>
    </location>
</feature>
<dbReference type="GO" id="GO:0005813">
    <property type="term" value="C:centrosome"/>
    <property type="evidence" value="ECO:0007669"/>
    <property type="project" value="InterPro"/>
</dbReference>
<dbReference type="GO" id="GO:0032467">
    <property type="term" value="P:positive regulation of cytokinesis"/>
    <property type="evidence" value="ECO:0007669"/>
    <property type="project" value="InterPro"/>
</dbReference>
<dbReference type="EMBL" id="JAWDGP010000571">
    <property type="protein sequence ID" value="KAK3799420.1"/>
    <property type="molecule type" value="Genomic_DNA"/>
</dbReference>
<dbReference type="PANTHER" id="PTHR21616:SF2">
    <property type="entry name" value="CENTROSOME AND SPINDLE POLE-ASSOCIATED PROTEIN 1"/>
    <property type="match status" value="1"/>
</dbReference>
<protein>
    <recommendedName>
        <fullName evidence="2">Centrosome and spindle pole-associated protein 1 C-terminal domain-containing protein</fullName>
    </recommendedName>
</protein>
<accession>A0AAE1B595</accession>
<dbReference type="InterPro" id="IPR026708">
    <property type="entry name" value="CSPP1"/>
</dbReference>